<organism evidence="13 14">
    <name type="scientific">Frateuria aurantia (strain ATCC 33424 / DSM 6220 / KCTC 2777 / LMG 1558 / NBRC 3245 / NCIMB 13370)</name>
    <name type="common">Acetobacter aurantius</name>
    <dbReference type="NCBI Taxonomy" id="767434"/>
    <lineage>
        <taxon>Bacteria</taxon>
        <taxon>Pseudomonadati</taxon>
        <taxon>Pseudomonadota</taxon>
        <taxon>Gammaproteobacteria</taxon>
        <taxon>Lysobacterales</taxon>
        <taxon>Rhodanobacteraceae</taxon>
        <taxon>Frateuria</taxon>
    </lineage>
</organism>
<dbReference type="GO" id="GO:0140114">
    <property type="term" value="P:cellular detoxification of fluoride"/>
    <property type="evidence" value="ECO:0007669"/>
    <property type="project" value="UniProtKB-UniRule"/>
</dbReference>
<comment type="catalytic activity">
    <reaction evidence="11">
        <text>fluoride(in) = fluoride(out)</text>
        <dbReference type="Rhea" id="RHEA:76159"/>
        <dbReference type="ChEBI" id="CHEBI:17051"/>
    </reaction>
    <physiologicalReaction direction="left-to-right" evidence="11">
        <dbReference type="Rhea" id="RHEA:76160"/>
    </physiologicalReaction>
</comment>
<keyword evidence="2 12" id="KW-1003">Cell membrane</keyword>
<dbReference type="PANTHER" id="PTHR28259:SF1">
    <property type="entry name" value="FLUORIDE EXPORT PROTEIN 1-RELATED"/>
    <property type="match status" value="1"/>
</dbReference>
<feature type="transmembrane region" description="Helical" evidence="12">
    <location>
        <begin position="40"/>
        <end position="59"/>
    </location>
</feature>
<dbReference type="NCBIfam" id="TIGR00494">
    <property type="entry name" value="crcB"/>
    <property type="match status" value="1"/>
</dbReference>
<keyword evidence="12" id="KW-0479">Metal-binding</keyword>
<proteinExistence type="inferred from homology"/>
<dbReference type="eggNOG" id="COG0239">
    <property type="taxonomic scope" value="Bacteria"/>
</dbReference>
<feature type="transmembrane region" description="Helical" evidence="12">
    <location>
        <begin position="7"/>
        <end position="28"/>
    </location>
</feature>
<dbReference type="RefSeq" id="WP_014403640.1">
    <property type="nucleotide sequence ID" value="NC_017033.1"/>
</dbReference>
<keyword evidence="7 12" id="KW-0406">Ion transport</keyword>
<feature type="binding site" evidence="12">
    <location>
        <position position="80"/>
    </location>
    <ligand>
        <name>Na(+)</name>
        <dbReference type="ChEBI" id="CHEBI:29101"/>
        <note>structural</note>
    </ligand>
</feature>
<dbReference type="PANTHER" id="PTHR28259">
    <property type="entry name" value="FLUORIDE EXPORT PROTEIN 1-RELATED"/>
    <property type="match status" value="1"/>
</dbReference>
<evidence type="ECO:0000256" key="6">
    <source>
        <dbReference type="ARBA" id="ARBA00023053"/>
    </source>
</evidence>
<keyword evidence="8 12" id="KW-0472">Membrane</keyword>
<accession>H8L558</accession>
<keyword evidence="3 12" id="KW-0997">Cell inner membrane</keyword>
<keyword evidence="14" id="KW-1185">Reference proteome</keyword>
<evidence type="ECO:0000256" key="12">
    <source>
        <dbReference type="HAMAP-Rule" id="MF_00454"/>
    </source>
</evidence>
<keyword evidence="4 12" id="KW-0812">Transmembrane</keyword>
<feature type="binding site" evidence="12">
    <location>
        <position position="77"/>
    </location>
    <ligand>
        <name>Na(+)</name>
        <dbReference type="ChEBI" id="CHEBI:29101"/>
        <note>structural</note>
    </ligand>
</feature>
<dbReference type="AlphaFoldDB" id="H8L558"/>
<evidence type="ECO:0000256" key="5">
    <source>
        <dbReference type="ARBA" id="ARBA00022989"/>
    </source>
</evidence>
<evidence type="ECO:0000313" key="13">
    <source>
        <dbReference type="EMBL" id="AFC86637.1"/>
    </source>
</evidence>
<evidence type="ECO:0000256" key="8">
    <source>
        <dbReference type="ARBA" id="ARBA00023136"/>
    </source>
</evidence>
<feature type="transmembrane region" description="Helical" evidence="12">
    <location>
        <begin position="98"/>
        <end position="123"/>
    </location>
</feature>
<evidence type="ECO:0000256" key="4">
    <source>
        <dbReference type="ARBA" id="ARBA00022692"/>
    </source>
</evidence>
<dbReference type="GO" id="GO:0062054">
    <property type="term" value="F:fluoride channel activity"/>
    <property type="evidence" value="ECO:0007669"/>
    <property type="project" value="UniProtKB-UniRule"/>
</dbReference>
<name>H8L558_FRAAD</name>
<sequence>MNLTPSFFAVLIGGAVGCLVRWFLGIQLNHLFPNLPPGTLVANLVGGFIIGLAIAFFAGNPHLSPAWKLLITTGFCGGLTTFSTFSAEVVTHLQSGRLLHAIAAIMIHVIGSLLMTALGMWCYQALRPH</sequence>
<feature type="transmembrane region" description="Helical" evidence="12">
    <location>
        <begin position="66"/>
        <end position="86"/>
    </location>
</feature>
<keyword evidence="5 12" id="KW-1133">Transmembrane helix</keyword>
<keyword evidence="12" id="KW-0813">Transport</keyword>
<evidence type="ECO:0000256" key="10">
    <source>
        <dbReference type="ARBA" id="ARBA00035120"/>
    </source>
</evidence>
<evidence type="ECO:0000313" key="14">
    <source>
        <dbReference type="Proteomes" id="UP000005234"/>
    </source>
</evidence>
<dbReference type="HAMAP" id="MF_00454">
    <property type="entry name" value="FluC"/>
    <property type="match status" value="1"/>
</dbReference>
<dbReference type="OrthoDB" id="9806299at2"/>
<dbReference type="InterPro" id="IPR003691">
    <property type="entry name" value="FluC"/>
</dbReference>
<keyword evidence="6 12" id="KW-0915">Sodium</keyword>
<gene>
    <name evidence="12" type="primary">fluC</name>
    <name evidence="12" type="synonym">crcB</name>
    <name evidence="13" type="ordered locus">Fraau_2261</name>
</gene>
<dbReference type="Pfam" id="PF02537">
    <property type="entry name" value="CRCB"/>
    <property type="match status" value="1"/>
</dbReference>
<keyword evidence="9 12" id="KW-0407">Ion channel</keyword>
<dbReference type="Proteomes" id="UP000005234">
    <property type="component" value="Chromosome"/>
</dbReference>
<evidence type="ECO:0000256" key="3">
    <source>
        <dbReference type="ARBA" id="ARBA00022519"/>
    </source>
</evidence>
<reference evidence="13" key="1">
    <citation type="submission" date="2012-02" db="EMBL/GenBank/DDBJ databases">
        <title>The complete genome of Frateuria aurantia DSM 6220.</title>
        <authorList>
            <consortium name="US DOE Joint Genome Institute (JGI-PGF)"/>
            <person name="Lucas S."/>
            <person name="Copeland A."/>
            <person name="Lapidus A."/>
            <person name="Glavina del Rio T."/>
            <person name="Dalin E."/>
            <person name="Tice H."/>
            <person name="Bruce D."/>
            <person name="Goodwin L."/>
            <person name="Pitluck S."/>
            <person name="Peters L."/>
            <person name="Ovchinnikova G."/>
            <person name="Teshima H."/>
            <person name="Kyrpides N."/>
            <person name="Mavromatis K."/>
            <person name="Ivanova N."/>
            <person name="Brettin T."/>
            <person name="Detter J.C."/>
            <person name="Han C."/>
            <person name="Larimer F."/>
            <person name="Land M."/>
            <person name="Hauser L."/>
            <person name="Markowitz V."/>
            <person name="Cheng J.-F."/>
            <person name="Hugenholtz P."/>
            <person name="Woyke T."/>
            <person name="Wu D."/>
            <person name="Brambilla E."/>
            <person name="Klenk H.-P."/>
            <person name="Eisen J.A."/>
        </authorList>
    </citation>
    <scope>NUCLEOTIDE SEQUENCE</scope>
    <source>
        <strain evidence="13">DSM 6220</strain>
    </source>
</reference>
<dbReference type="GO" id="GO:0046872">
    <property type="term" value="F:metal ion binding"/>
    <property type="evidence" value="ECO:0007669"/>
    <property type="project" value="UniProtKB-KW"/>
</dbReference>
<evidence type="ECO:0000256" key="7">
    <source>
        <dbReference type="ARBA" id="ARBA00023065"/>
    </source>
</evidence>
<comment type="activity regulation">
    <text evidence="12">Na(+) is not transported, but it plays an essential structural role and its presence is essential for fluoride channel function.</text>
</comment>
<dbReference type="HOGENOM" id="CLU_114342_3_3_6"/>
<evidence type="ECO:0000256" key="9">
    <source>
        <dbReference type="ARBA" id="ARBA00023303"/>
    </source>
</evidence>
<protein>
    <recommendedName>
        <fullName evidence="12">Fluoride-specific ion channel FluC</fullName>
    </recommendedName>
</protein>
<comment type="function">
    <text evidence="12">Fluoride-specific ion channel. Important for reducing fluoride concentration in the cell, thus reducing its toxicity.</text>
</comment>
<evidence type="ECO:0000256" key="1">
    <source>
        <dbReference type="ARBA" id="ARBA00004651"/>
    </source>
</evidence>
<dbReference type="GO" id="GO:0005886">
    <property type="term" value="C:plasma membrane"/>
    <property type="evidence" value="ECO:0007669"/>
    <property type="project" value="UniProtKB-SubCell"/>
</dbReference>
<evidence type="ECO:0000256" key="11">
    <source>
        <dbReference type="ARBA" id="ARBA00035585"/>
    </source>
</evidence>
<dbReference type="EMBL" id="CP003350">
    <property type="protein sequence ID" value="AFC86637.1"/>
    <property type="molecule type" value="Genomic_DNA"/>
</dbReference>
<evidence type="ECO:0000256" key="2">
    <source>
        <dbReference type="ARBA" id="ARBA00022475"/>
    </source>
</evidence>
<comment type="similarity">
    <text evidence="10 12">Belongs to the fluoride channel Fluc/FEX (TC 1.A.43) family.</text>
</comment>
<dbReference type="NCBIfam" id="NF010792">
    <property type="entry name" value="PRK14196.1"/>
    <property type="match status" value="1"/>
</dbReference>
<comment type="subcellular location">
    <subcellularLocation>
        <location evidence="12">Cell inner membrane</location>
        <topology evidence="12">Multi-pass membrane protein</topology>
    </subcellularLocation>
    <subcellularLocation>
        <location evidence="1">Cell membrane</location>
        <topology evidence="1">Multi-pass membrane protein</topology>
    </subcellularLocation>
</comment>
<dbReference type="KEGG" id="fau:Fraau_2261"/>